<gene>
    <name evidence="2" type="ORF">IWX90DRAFT_411933</name>
</gene>
<name>A0ABR1Y2J8_9PEZI</name>
<evidence type="ECO:0000313" key="2">
    <source>
        <dbReference type="EMBL" id="KAK8175381.1"/>
    </source>
</evidence>
<keyword evidence="3" id="KW-1185">Reference proteome</keyword>
<comment type="caution">
    <text evidence="2">The sequence shown here is derived from an EMBL/GenBank/DDBJ whole genome shotgun (WGS) entry which is preliminary data.</text>
</comment>
<proteinExistence type="predicted"/>
<dbReference type="Proteomes" id="UP001456524">
    <property type="component" value="Unassembled WGS sequence"/>
</dbReference>
<feature type="region of interest" description="Disordered" evidence="1">
    <location>
        <begin position="182"/>
        <end position="213"/>
    </location>
</feature>
<sequence length="213" mass="23802">MELDYDQMCSMKDYGSGISCASCNPPVGLGSGMLWASCNPLVGLDENKNNLKRMGSCFVHVNGFELSGVESAVLLPIKMIHGRLANDTTKICPHIRFCDLDLERMKSKHASLRHWPILRTRFNSHIPEAVHGKCKTRCCQMEFSFSWSRHYSSAAERYVVEFENKRQFEMDGPNGRAWLANSEAVPETSASQSGKTTHPKNADLKGSTTQDLV</sequence>
<organism evidence="2 3">
    <name type="scientific">Phyllosticta citrichinensis</name>
    <dbReference type="NCBI Taxonomy" id="1130410"/>
    <lineage>
        <taxon>Eukaryota</taxon>
        <taxon>Fungi</taxon>
        <taxon>Dikarya</taxon>
        <taxon>Ascomycota</taxon>
        <taxon>Pezizomycotina</taxon>
        <taxon>Dothideomycetes</taxon>
        <taxon>Dothideomycetes incertae sedis</taxon>
        <taxon>Botryosphaeriales</taxon>
        <taxon>Phyllostictaceae</taxon>
        <taxon>Phyllosticta</taxon>
    </lineage>
</organism>
<evidence type="ECO:0000313" key="3">
    <source>
        <dbReference type="Proteomes" id="UP001456524"/>
    </source>
</evidence>
<reference evidence="2 3" key="1">
    <citation type="journal article" date="2022" name="G3 (Bethesda)">
        <title>Enemy or ally: a genomic approach to elucidate the lifestyle of Phyllosticta citrichinaensis.</title>
        <authorList>
            <person name="Buijs V.A."/>
            <person name="Groenewald J.Z."/>
            <person name="Haridas S."/>
            <person name="LaButti K.M."/>
            <person name="Lipzen A."/>
            <person name="Martin F.M."/>
            <person name="Barry K."/>
            <person name="Grigoriev I.V."/>
            <person name="Crous P.W."/>
            <person name="Seidl M.F."/>
        </authorList>
    </citation>
    <scope>NUCLEOTIDE SEQUENCE [LARGE SCALE GENOMIC DNA]</scope>
    <source>
        <strain evidence="2 3">CBS 129764</strain>
    </source>
</reference>
<dbReference type="EMBL" id="JBBWUH010000002">
    <property type="protein sequence ID" value="KAK8175381.1"/>
    <property type="molecule type" value="Genomic_DNA"/>
</dbReference>
<protein>
    <submittedName>
        <fullName evidence="2">Uncharacterized protein</fullName>
    </submittedName>
</protein>
<accession>A0ABR1Y2J8</accession>
<evidence type="ECO:0000256" key="1">
    <source>
        <dbReference type="SAM" id="MobiDB-lite"/>
    </source>
</evidence>